<keyword evidence="4" id="KW-1185">Reference proteome</keyword>
<sequence length="403" mass="45629">MDAIKKQASKLREQVARQQQAILRQLGQLGHEAVMVDDTEMECYQQLQNLYKSTRTAKHLQRDIVRGVEGFISISKKQMEITRKLAEDCCKYGIENQSDALHLARAASGFSTTHVSMEDHRETMLGILANQASWLTKAVSRTRMIYLSTERLCFQVCEPLRVSIAGAPLEDARHLTHRYDRVRQEFEAQAADVLRRRSKCKDSSAESVIKLKSSEAKLTELKSSMLVLGNEAISAMLSVEDQQQQLTFQKLLSMVMLFKSSCQVDAERSYHQNIVALLEKLHSEMILEEQLNESSLHSSFSQKDSCSLFVHVDTINKSEDDAYFIAKVIHSFDAQADGELSLAVDDYVVVRQVAPNGWSEGECKGEAGWFPSAYVERRDKIPASKHWKVRAIGFSFCCLQVHT</sequence>
<evidence type="ECO:0000259" key="3">
    <source>
        <dbReference type="PROSITE" id="PS50002"/>
    </source>
</evidence>
<reference evidence="4" key="1">
    <citation type="journal article" date="2025" name="Foods">
        <title>Unveiling the Microbial Signatures of Arabica Coffee Cherries: Insights into Ripeness Specific Diversity, Functional Traits, and Implications for Quality and Safety.</title>
        <authorList>
            <consortium name="RefSeq"/>
            <person name="Tenea G.N."/>
            <person name="Cifuentes V."/>
            <person name="Reyes P."/>
            <person name="Cevallos-Vallejos M."/>
        </authorList>
    </citation>
    <scope>NUCLEOTIDE SEQUENCE [LARGE SCALE GENOMIC DNA]</scope>
</reference>
<gene>
    <name evidence="5" type="primary">LOC113703707</name>
</gene>
<evidence type="ECO:0000313" key="4">
    <source>
        <dbReference type="Proteomes" id="UP001652660"/>
    </source>
</evidence>
<dbReference type="GeneID" id="113703707"/>
<evidence type="ECO:0000313" key="5">
    <source>
        <dbReference type="RefSeq" id="XP_027080960.2"/>
    </source>
</evidence>
<dbReference type="PANTHER" id="PTHR14167">
    <property type="entry name" value="SH3 DOMAIN-CONTAINING"/>
    <property type="match status" value="1"/>
</dbReference>
<dbReference type="RefSeq" id="XP_027080960.2">
    <property type="nucleotide sequence ID" value="XM_027225159.2"/>
</dbReference>
<evidence type="ECO:0000256" key="2">
    <source>
        <dbReference type="PROSITE-ProRule" id="PRU00192"/>
    </source>
</evidence>
<protein>
    <submittedName>
        <fullName evidence="5">SH3 domain-containing protein 1 isoform X1</fullName>
    </submittedName>
</protein>
<organism evidence="4 5">
    <name type="scientific">Coffea arabica</name>
    <name type="common">Arabian coffee</name>
    <dbReference type="NCBI Taxonomy" id="13443"/>
    <lineage>
        <taxon>Eukaryota</taxon>
        <taxon>Viridiplantae</taxon>
        <taxon>Streptophyta</taxon>
        <taxon>Embryophyta</taxon>
        <taxon>Tracheophyta</taxon>
        <taxon>Spermatophyta</taxon>
        <taxon>Magnoliopsida</taxon>
        <taxon>eudicotyledons</taxon>
        <taxon>Gunneridae</taxon>
        <taxon>Pentapetalae</taxon>
        <taxon>asterids</taxon>
        <taxon>lamiids</taxon>
        <taxon>Gentianales</taxon>
        <taxon>Rubiaceae</taxon>
        <taxon>Ixoroideae</taxon>
        <taxon>Gardenieae complex</taxon>
        <taxon>Bertiereae - Coffeeae clade</taxon>
        <taxon>Coffeeae</taxon>
        <taxon>Coffea</taxon>
    </lineage>
</organism>
<dbReference type="Pfam" id="PF14604">
    <property type="entry name" value="SH3_9"/>
    <property type="match status" value="1"/>
</dbReference>
<dbReference type="SUPFAM" id="SSF103657">
    <property type="entry name" value="BAR/IMD domain-like"/>
    <property type="match status" value="2"/>
</dbReference>
<dbReference type="OrthoDB" id="6019202at2759"/>
<feature type="domain" description="SH3" evidence="3">
    <location>
        <begin position="321"/>
        <end position="380"/>
    </location>
</feature>
<proteinExistence type="predicted"/>
<name>A0A6P6TS36_COFAR</name>
<dbReference type="PROSITE" id="PS50002">
    <property type="entry name" value="SH3"/>
    <property type="match status" value="1"/>
</dbReference>
<dbReference type="Proteomes" id="UP001652660">
    <property type="component" value="Chromosome 8e"/>
</dbReference>
<dbReference type="InterPro" id="IPR050384">
    <property type="entry name" value="Endophilin_SH3RF"/>
</dbReference>
<dbReference type="Gene3D" id="2.30.30.40">
    <property type="entry name" value="SH3 Domains"/>
    <property type="match status" value="1"/>
</dbReference>
<evidence type="ECO:0000256" key="1">
    <source>
        <dbReference type="ARBA" id="ARBA00022443"/>
    </source>
</evidence>
<dbReference type="AlphaFoldDB" id="A0A6P6TS36"/>
<dbReference type="InterPro" id="IPR027267">
    <property type="entry name" value="AH/BAR_dom_sf"/>
</dbReference>
<dbReference type="SMART" id="SM00326">
    <property type="entry name" value="SH3"/>
    <property type="match status" value="1"/>
</dbReference>
<reference evidence="5" key="2">
    <citation type="submission" date="2025-08" db="UniProtKB">
        <authorList>
            <consortium name="RefSeq"/>
        </authorList>
    </citation>
    <scope>IDENTIFICATION</scope>
    <source>
        <tissue evidence="5">Leaves</tissue>
    </source>
</reference>
<dbReference type="InterPro" id="IPR036028">
    <property type="entry name" value="SH3-like_dom_sf"/>
</dbReference>
<keyword evidence="1 2" id="KW-0728">SH3 domain</keyword>
<accession>A0A6P6TS36</accession>
<dbReference type="PANTHER" id="PTHR14167:SF30">
    <property type="entry name" value="SH3 DOMAIN-CONTAINING PROTEIN 1"/>
    <property type="match status" value="1"/>
</dbReference>
<dbReference type="InterPro" id="IPR001452">
    <property type="entry name" value="SH3_domain"/>
</dbReference>
<dbReference type="SUPFAM" id="SSF50044">
    <property type="entry name" value="SH3-domain"/>
    <property type="match status" value="1"/>
</dbReference>